<keyword evidence="1" id="KW-0472">Membrane</keyword>
<keyword evidence="1" id="KW-0812">Transmembrane</keyword>
<dbReference type="AlphaFoldDB" id="A0A4Y2IQY7"/>
<feature type="transmembrane region" description="Helical" evidence="1">
    <location>
        <begin position="104"/>
        <end position="123"/>
    </location>
</feature>
<keyword evidence="6" id="KW-1185">Reference proteome</keyword>
<feature type="transmembrane region" description="Helical" evidence="1">
    <location>
        <begin position="51"/>
        <end position="75"/>
    </location>
</feature>
<dbReference type="EMBL" id="BGPR01187062">
    <property type="protein sequence ID" value="GBM80263.1"/>
    <property type="molecule type" value="Genomic_DNA"/>
</dbReference>
<organism evidence="3 6">
    <name type="scientific">Araneus ventricosus</name>
    <name type="common">Orbweaver spider</name>
    <name type="synonym">Epeira ventricosa</name>
    <dbReference type="NCBI Taxonomy" id="182803"/>
    <lineage>
        <taxon>Eukaryota</taxon>
        <taxon>Metazoa</taxon>
        <taxon>Ecdysozoa</taxon>
        <taxon>Arthropoda</taxon>
        <taxon>Chelicerata</taxon>
        <taxon>Arachnida</taxon>
        <taxon>Araneae</taxon>
        <taxon>Araneomorphae</taxon>
        <taxon>Entelegynae</taxon>
        <taxon>Araneoidea</taxon>
        <taxon>Araneidae</taxon>
        <taxon>Araneus</taxon>
    </lineage>
</organism>
<accession>A0A4Y2IQY7</accession>
<evidence type="ECO:0000256" key="1">
    <source>
        <dbReference type="SAM" id="Phobius"/>
    </source>
</evidence>
<evidence type="ECO:0000313" key="5">
    <source>
        <dbReference type="EMBL" id="GBM80349.1"/>
    </source>
</evidence>
<dbReference type="EMBL" id="BGPR01187074">
    <property type="protein sequence ID" value="GBM80305.1"/>
    <property type="molecule type" value="Genomic_DNA"/>
</dbReference>
<sequence>MDLASNTARQQPAVFMLMMRPLSNSLNCEKCLLTRLPGILRLLKSSSNRNVIVTFMSLPLCDGLYSAHFLISALLQDVWSCALEPNLDHLRIGSLCSYLRSFTIAPFFLLGALFSMHLCVYCLKLSNKPNAIFKKTCQT</sequence>
<evidence type="ECO:0000313" key="6">
    <source>
        <dbReference type="Proteomes" id="UP000499080"/>
    </source>
</evidence>
<evidence type="ECO:0000313" key="2">
    <source>
        <dbReference type="EMBL" id="GBM80254.1"/>
    </source>
</evidence>
<dbReference type="Proteomes" id="UP000499080">
    <property type="component" value="Unassembled WGS sequence"/>
</dbReference>
<dbReference type="EMBL" id="BGPR01187087">
    <property type="protein sequence ID" value="GBM80349.1"/>
    <property type="molecule type" value="Genomic_DNA"/>
</dbReference>
<reference evidence="3 6" key="1">
    <citation type="journal article" date="2019" name="Sci. Rep.">
        <title>Orb-weaving spider Araneus ventricosus genome elucidates the spidroin gene catalogue.</title>
        <authorList>
            <person name="Kono N."/>
            <person name="Nakamura H."/>
            <person name="Ohtoshi R."/>
            <person name="Moran D.A.P."/>
            <person name="Shinohara A."/>
            <person name="Yoshida Y."/>
            <person name="Fujiwara M."/>
            <person name="Mori M."/>
            <person name="Tomita M."/>
            <person name="Arakawa K."/>
        </authorList>
    </citation>
    <scope>NUCLEOTIDE SEQUENCE [LARGE SCALE GENOMIC DNA]</scope>
</reference>
<name>A0A4Y2IQY7_ARAVE</name>
<dbReference type="EMBL" id="BGPR01187061">
    <property type="protein sequence ID" value="GBM80254.1"/>
    <property type="molecule type" value="Genomic_DNA"/>
</dbReference>
<comment type="caution">
    <text evidence="3">The sequence shown here is derived from an EMBL/GenBank/DDBJ whole genome shotgun (WGS) entry which is preliminary data.</text>
</comment>
<keyword evidence="1" id="KW-1133">Transmembrane helix</keyword>
<protein>
    <submittedName>
        <fullName evidence="3">Uncharacterized protein</fullName>
    </submittedName>
</protein>
<evidence type="ECO:0000313" key="3">
    <source>
        <dbReference type="EMBL" id="GBM80263.1"/>
    </source>
</evidence>
<proteinExistence type="predicted"/>
<evidence type="ECO:0000313" key="4">
    <source>
        <dbReference type="EMBL" id="GBM80305.1"/>
    </source>
</evidence>
<gene>
    <name evidence="5" type="ORF">AVEN_221670_1</name>
    <name evidence="2" type="ORF">AVEN_231502_1</name>
    <name evidence="3" type="ORF">AVEN_237121_1</name>
    <name evidence="4" type="ORF">AVEN_90500_1</name>
</gene>